<sequence length="94" mass="10979">MAHILWQKKRRVDRLGYIEKWPRTLGIEALGPQRGSPEVFMHRLAAKLSMHIALAPDIMMHGQFDPEIRLVQRHHELHQTVFPVPFPVRVEPST</sequence>
<organism evidence="1 2">
    <name type="scientific">Streptomyces filamentosus</name>
    <name type="common">Streptomyces roseosporus</name>
    <dbReference type="NCBI Taxonomy" id="67294"/>
    <lineage>
        <taxon>Bacteria</taxon>
        <taxon>Bacillati</taxon>
        <taxon>Actinomycetota</taxon>
        <taxon>Actinomycetes</taxon>
        <taxon>Kitasatosporales</taxon>
        <taxon>Streptomycetaceae</taxon>
        <taxon>Streptomyces</taxon>
    </lineage>
</organism>
<gene>
    <name evidence="1" type="ORF">K7395_15950</name>
</gene>
<dbReference type="Proteomes" id="UP001056079">
    <property type="component" value="Chromosome"/>
</dbReference>
<accession>A0ABY4UUY0</accession>
<name>A0ABY4UUY0_STRFL</name>
<reference evidence="1" key="1">
    <citation type="submission" date="2021-08" db="EMBL/GenBank/DDBJ databases">
        <title>DNA methylation of m4C regulates biosynthesis of daptomycin in Streptomyces roseosporus L30.</title>
        <authorList>
            <person name="Fang J.-L."/>
        </authorList>
    </citation>
    <scope>NUCLEOTIDE SEQUENCE</scope>
    <source>
        <strain evidence="1">L30</strain>
    </source>
</reference>
<keyword evidence="2" id="KW-1185">Reference proteome</keyword>
<dbReference type="RefSeq" id="WP_131618254.1">
    <property type="nucleotide sequence ID" value="NZ_CP098609.1"/>
</dbReference>
<evidence type="ECO:0000313" key="2">
    <source>
        <dbReference type="Proteomes" id="UP001056079"/>
    </source>
</evidence>
<protein>
    <submittedName>
        <fullName evidence="1">Uncharacterized protein</fullName>
    </submittedName>
</protein>
<dbReference type="EMBL" id="CP098609">
    <property type="protein sequence ID" value="USC48133.1"/>
    <property type="molecule type" value="Genomic_DNA"/>
</dbReference>
<proteinExistence type="predicted"/>
<evidence type="ECO:0000313" key="1">
    <source>
        <dbReference type="EMBL" id="USC48133.1"/>
    </source>
</evidence>